<dbReference type="PANTHER" id="PTHR44329:SF289">
    <property type="entry name" value="SERINE_THREONINE-PROTEIN KINASE VIK"/>
    <property type="match status" value="1"/>
</dbReference>
<sequence>MPPVAPQPQQPSDPRTLSAVDLTAQLVADFSAVNGRGSLFAFCRDSSSPCDSGLICCGTFEGSTEGDKLQLKEGGTVFGICAPASQCPLTHPGLEGGTCGINRTCGAGLVCCDSRPFQAGLAYGTAPVPTCQRLSSSAQQNAIACPDIPASCTGIWEGEYAQEAARLQGTADLANSCTADMTTCRTRCKQAIMKLEQYPTTRFFPTAAGVPVRCGFARHRLDMTPCVLEGVPQSNQSFWGAVLPYVCPTAVPLNCSCAAMDPNCLNALYMLGHRCAKFLSAANGFRRTDAWWYAMYSPQPGLVQCPFTSYSWPLGNSTSANPKPPCPDAPLPDLAALQGPNSAGSKPGGSNSNSGGGSAGAIAGIAVGVVAAVAAAAAVGFVLLRRRRKRAAAKAAREGAPRDEFIDMSGAAGSKGLSDSRDALEDPLLSYINTHLKSWASLASSGGASQLSRPSTISQRSSGGVDVAPWVFLGYWHQTPVAAKILLAGLPPAASSYGGSSGSGGGGGASSILTAEAAAAALSLPASVLAKLEEEARLLASLRHPAIANFLGFSRMPACLITEYCQRGSLMQLLDAAVGMLYLHSRPSPIIHRDLKSPNLLVDGEWHVKVTDFGLSRCLEECAEAGGAGSSSLAATNPRWLAPELLVGKPATLATGQAGLPAYLDLMHSCWAQEAAERPDFEAIVVELRGQLEAAGGMQGGPSGLHSMPSVCSAPSGMPSTPSASIP</sequence>
<feature type="region of interest" description="Disordered" evidence="1">
    <location>
        <begin position="319"/>
        <end position="355"/>
    </location>
</feature>
<organism evidence="4 5">
    <name type="scientific">Chlorella ohadii</name>
    <dbReference type="NCBI Taxonomy" id="2649997"/>
    <lineage>
        <taxon>Eukaryota</taxon>
        <taxon>Viridiplantae</taxon>
        <taxon>Chlorophyta</taxon>
        <taxon>core chlorophytes</taxon>
        <taxon>Trebouxiophyceae</taxon>
        <taxon>Chlorellales</taxon>
        <taxon>Chlorellaceae</taxon>
        <taxon>Chlorella clade</taxon>
        <taxon>Chlorella</taxon>
    </lineage>
</organism>
<dbReference type="PANTHER" id="PTHR44329">
    <property type="entry name" value="SERINE/THREONINE-PROTEIN KINASE TNNI3K-RELATED"/>
    <property type="match status" value="1"/>
</dbReference>
<feature type="transmembrane region" description="Helical" evidence="2">
    <location>
        <begin position="361"/>
        <end position="384"/>
    </location>
</feature>
<keyword evidence="2" id="KW-1133">Transmembrane helix</keyword>
<evidence type="ECO:0000313" key="4">
    <source>
        <dbReference type="EMBL" id="KAI7840872.1"/>
    </source>
</evidence>
<keyword evidence="2" id="KW-0812">Transmembrane</keyword>
<evidence type="ECO:0000256" key="1">
    <source>
        <dbReference type="SAM" id="MobiDB-lite"/>
    </source>
</evidence>
<dbReference type="Proteomes" id="UP001205105">
    <property type="component" value="Unassembled WGS sequence"/>
</dbReference>
<dbReference type="InterPro" id="IPR008271">
    <property type="entry name" value="Ser/Thr_kinase_AS"/>
</dbReference>
<proteinExistence type="predicted"/>
<dbReference type="InterPro" id="IPR011009">
    <property type="entry name" value="Kinase-like_dom_sf"/>
</dbReference>
<dbReference type="InterPro" id="IPR000719">
    <property type="entry name" value="Prot_kinase_dom"/>
</dbReference>
<evidence type="ECO:0000259" key="3">
    <source>
        <dbReference type="PROSITE" id="PS50011"/>
    </source>
</evidence>
<reference evidence="4" key="1">
    <citation type="submission" date="2020-11" db="EMBL/GenBank/DDBJ databases">
        <title>Chlorella ohadii genome sequencing and assembly.</title>
        <authorList>
            <person name="Murik O."/>
            <person name="Treves H."/>
            <person name="Kedem I."/>
            <person name="Shotland Y."/>
            <person name="Kaplan A."/>
        </authorList>
    </citation>
    <scope>NUCLEOTIDE SEQUENCE</scope>
    <source>
        <strain evidence="4">1</strain>
    </source>
</reference>
<dbReference type="SMART" id="SM00220">
    <property type="entry name" value="S_TKc"/>
    <property type="match status" value="1"/>
</dbReference>
<feature type="compositionally biased region" description="Low complexity" evidence="1">
    <location>
        <begin position="331"/>
        <end position="353"/>
    </location>
</feature>
<keyword evidence="2" id="KW-0472">Membrane</keyword>
<dbReference type="PROSITE" id="PS50011">
    <property type="entry name" value="PROTEIN_KINASE_DOM"/>
    <property type="match status" value="1"/>
</dbReference>
<feature type="region of interest" description="Disordered" evidence="1">
    <location>
        <begin position="697"/>
        <end position="727"/>
    </location>
</feature>
<dbReference type="Pfam" id="PF07714">
    <property type="entry name" value="PK_Tyr_Ser-Thr"/>
    <property type="match status" value="1"/>
</dbReference>
<dbReference type="PROSITE" id="PS00108">
    <property type="entry name" value="PROTEIN_KINASE_ST"/>
    <property type="match status" value="1"/>
</dbReference>
<keyword evidence="5" id="KW-1185">Reference proteome</keyword>
<gene>
    <name evidence="4" type="ORF">COHA_005402</name>
</gene>
<dbReference type="Gene3D" id="1.10.510.10">
    <property type="entry name" value="Transferase(Phosphotransferase) domain 1"/>
    <property type="match status" value="1"/>
</dbReference>
<feature type="compositionally biased region" description="Polar residues" evidence="1">
    <location>
        <begin position="718"/>
        <end position="727"/>
    </location>
</feature>
<dbReference type="GO" id="GO:0005524">
    <property type="term" value="F:ATP binding"/>
    <property type="evidence" value="ECO:0007669"/>
    <property type="project" value="InterPro"/>
</dbReference>
<comment type="caution">
    <text evidence="4">The sequence shown here is derived from an EMBL/GenBank/DDBJ whole genome shotgun (WGS) entry which is preliminary data.</text>
</comment>
<evidence type="ECO:0000313" key="5">
    <source>
        <dbReference type="Proteomes" id="UP001205105"/>
    </source>
</evidence>
<dbReference type="EMBL" id="JADXDR010000070">
    <property type="protein sequence ID" value="KAI7840872.1"/>
    <property type="molecule type" value="Genomic_DNA"/>
</dbReference>
<accession>A0AAD5DMQ6</accession>
<dbReference type="GO" id="GO:0004674">
    <property type="term" value="F:protein serine/threonine kinase activity"/>
    <property type="evidence" value="ECO:0007669"/>
    <property type="project" value="TreeGrafter"/>
</dbReference>
<protein>
    <recommendedName>
        <fullName evidence="3">Protein kinase domain-containing protein</fullName>
    </recommendedName>
</protein>
<evidence type="ECO:0000256" key="2">
    <source>
        <dbReference type="SAM" id="Phobius"/>
    </source>
</evidence>
<dbReference type="AlphaFoldDB" id="A0AAD5DMQ6"/>
<feature type="domain" description="Protein kinase" evidence="3">
    <location>
        <begin position="451"/>
        <end position="727"/>
    </location>
</feature>
<dbReference type="InterPro" id="IPR051681">
    <property type="entry name" value="Ser/Thr_Kinases-Pseudokinases"/>
</dbReference>
<dbReference type="SUPFAM" id="SSF56112">
    <property type="entry name" value="Protein kinase-like (PK-like)"/>
    <property type="match status" value="1"/>
</dbReference>
<name>A0AAD5DMQ6_9CHLO</name>
<dbReference type="InterPro" id="IPR001245">
    <property type="entry name" value="Ser-Thr/Tyr_kinase_cat_dom"/>
</dbReference>